<dbReference type="Proteomes" id="UP000319094">
    <property type="component" value="Unassembled WGS sequence"/>
</dbReference>
<dbReference type="SUPFAM" id="SSF141694">
    <property type="entry name" value="AF2212/PG0164-like"/>
    <property type="match status" value="1"/>
</dbReference>
<accession>A0A542Y5S1</accession>
<dbReference type="Pfam" id="PF08922">
    <property type="entry name" value="DUF1905"/>
    <property type="match status" value="1"/>
</dbReference>
<protein>
    <submittedName>
        <fullName evidence="1">Uncharacterized protein DUF1905</fullName>
    </submittedName>
</protein>
<dbReference type="AlphaFoldDB" id="A0A542Y5S1"/>
<sequence>MAVCVVTTLEPFGPATAITLSEEQMLELGGGKRAPVVVEIAGRRARLRLASMGGDYVIGISKANRALLGVEVGDTVTASITVDSAERTVEVPDALASALARHPGAREAFDALSFTARKEHAAAVSGAVRDETKDRRIAAIVEAVRAQLG</sequence>
<dbReference type="RefSeq" id="WP_141886755.1">
    <property type="nucleotide sequence ID" value="NZ_BAAAUY010000010.1"/>
</dbReference>
<dbReference type="InterPro" id="IPR015018">
    <property type="entry name" value="DUF1905"/>
</dbReference>
<dbReference type="InterPro" id="IPR037079">
    <property type="entry name" value="AF2212/PG0164-like_sf"/>
</dbReference>
<reference evidence="1 2" key="1">
    <citation type="submission" date="2019-06" db="EMBL/GenBank/DDBJ databases">
        <title>Sequencing the genomes of 1000 actinobacteria strains.</title>
        <authorList>
            <person name="Klenk H.-P."/>
        </authorList>
    </citation>
    <scope>NUCLEOTIDE SEQUENCE [LARGE SCALE GENOMIC DNA]</scope>
    <source>
        <strain evidence="1 2">DSM 8803</strain>
    </source>
</reference>
<dbReference type="EMBL" id="VFON01000001">
    <property type="protein sequence ID" value="TQL43438.1"/>
    <property type="molecule type" value="Genomic_DNA"/>
</dbReference>
<dbReference type="OrthoDB" id="2604865at2"/>
<gene>
    <name evidence="1" type="ORF">FB468_1459</name>
</gene>
<dbReference type="Pfam" id="PF13376">
    <property type="entry name" value="OmdA"/>
    <property type="match status" value="1"/>
</dbReference>
<proteinExistence type="predicted"/>
<name>A0A542Y5S1_9MICO</name>
<evidence type="ECO:0000313" key="1">
    <source>
        <dbReference type="EMBL" id="TQL43438.1"/>
    </source>
</evidence>
<comment type="caution">
    <text evidence="1">The sequence shown here is derived from an EMBL/GenBank/DDBJ whole genome shotgun (WGS) entry which is preliminary data.</text>
</comment>
<dbReference type="Gene3D" id="2.40.30.100">
    <property type="entry name" value="AF2212/PG0164-like"/>
    <property type="match status" value="1"/>
</dbReference>
<keyword evidence="2" id="KW-1185">Reference proteome</keyword>
<organism evidence="1 2">
    <name type="scientific">Leucobacter komagatae</name>
    <dbReference type="NCBI Taxonomy" id="55969"/>
    <lineage>
        <taxon>Bacteria</taxon>
        <taxon>Bacillati</taxon>
        <taxon>Actinomycetota</taxon>
        <taxon>Actinomycetes</taxon>
        <taxon>Micrococcales</taxon>
        <taxon>Microbacteriaceae</taxon>
        <taxon>Leucobacter</taxon>
    </lineage>
</organism>
<evidence type="ECO:0000313" key="2">
    <source>
        <dbReference type="Proteomes" id="UP000319094"/>
    </source>
</evidence>